<organism evidence="2 3">
    <name type="scientific">Bifidobacterium myosotis</name>
    <dbReference type="NCBI Taxonomy" id="1630166"/>
    <lineage>
        <taxon>Bacteria</taxon>
        <taxon>Bacillati</taxon>
        <taxon>Actinomycetota</taxon>
        <taxon>Actinomycetes</taxon>
        <taxon>Bifidobacteriales</taxon>
        <taxon>Bifidobacteriaceae</taxon>
        <taxon>Bifidobacterium</taxon>
    </lineage>
</organism>
<feature type="region of interest" description="Disordered" evidence="1">
    <location>
        <begin position="95"/>
        <end position="115"/>
    </location>
</feature>
<proteinExistence type="predicted"/>
<evidence type="ECO:0000313" key="3">
    <source>
        <dbReference type="Proteomes" id="UP000410049"/>
    </source>
</evidence>
<feature type="compositionally biased region" description="Basic and acidic residues" evidence="1">
    <location>
        <begin position="104"/>
        <end position="115"/>
    </location>
</feature>
<name>A0A5M9ZKP6_9BIFI</name>
<reference evidence="2 3" key="1">
    <citation type="journal article" date="2019" name="Syst. Appl. Microbiol.">
        <title>Characterization of Bifidobacterium species in feaces of the Egyptian fruit bat: Description of B. vespertilionis sp. nov. and B. rousetti sp. nov.</title>
        <authorList>
            <person name="Modesto M."/>
            <person name="Satti M."/>
            <person name="Watanabe K."/>
            <person name="Puglisi E."/>
            <person name="Morelli L."/>
            <person name="Huang C.-H."/>
            <person name="Liou J.-S."/>
            <person name="Miyashita M."/>
            <person name="Tamura T."/>
            <person name="Saito S."/>
            <person name="Mori K."/>
            <person name="Huang L."/>
            <person name="Sciavilla P."/>
            <person name="Sandri C."/>
            <person name="Spiezio C."/>
            <person name="Vitali F."/>
            <person name="Cavalieri D."/>
            <person name="Perpetuini G."/>
            <person name="Tofalo R."/>
            <person name="Bonetti A."/>
            <person name="Arita M."/>
            <person name="Mattarelli P."/>
        </authorList>
    </citation>
    <scope>NUCLEOTIDE SEQUENCE [LARGE SCALE GENOMIC DNA]</scope>
    <source>
        <strain evidence="2 3">RST17</strain>
    </source>
</reference>
<sequence length="115" mass="12754">MTGMYWLGLATPFLTAIALGVTWLLLRACHALANRLMRWAHGRLVTRHRLPLSYDDTHGWTAAEHRFTEALIRNGGTFRSFPLLGWQVCIVPDRPAPSGTHGEGGNDTREGSPTC</sequence>
<gene>
    <name evidence="2" type="ORF">EMO91_06800</name>
</gene>
<protein>
    <submittedName>
        <fullName evidence="2">Uncharacterized protein</fullName>
    </submittedName>
</protein>
<dbReference type="EMBL" id="RZUH01000004">
    <property type="protein sequence ID" value="KAA8828144.1"/>
    <property type="molecule type" value="Genomic_DNA"/>
</dbReference>
<evidence type="ECO:0000313" key="2">
    <source>
        <dbReference type="EMBL" id="KAA8828144.1"/>
    </source>
</evidence>
<accession>A0A5M9ZKP6</accession>
<comment type="caution">
    <text evidence="2">The sequence shown here is derived from an EMBL/GenBank/DDBJ whole genome shotgun (WGS) entry which is preliminary data.</text>
</comment>
<dbReference type="RefSeq" id="WP_150379310.1">
    <property type="nucleotide sequence ID" value="NZ_RZUH01000004.1"/>
</dbReference>
<dbReference type="Proteomes" id="UP000410049">
    <property type="component" value="Unassembled WGS sequence"/>
</dbReference>
<evidence type="ECO:0000256" key="1">
    <source>
        <dbReference type="SAM" id="MobiDB-lite"/>
    </source>
</evidence>
<dbReference type="AlphaFoldDB" id="A0A5M9ZKP6"/>